<dbReference type="AlphaFoldDB" id="A0A2A2T6D0"/>
<feature type="region of interest" description="Disordered" evidence="1">
    <location>
        <begin position="1"/>
        <end position="28"/>
    </location>
</feature>
<evidence type="ECO:0008006" key="4">
    <source>
        <dbReference type="Google" id="ProtNLM"/>
    </source>
</evidence>
<dbReference type="Pfam" id="PF14384">
    <property type="entry name" value="BrnA_antitoxin"/>
    <property type="match status" value="1"/>
</dbReference>
<name>A0A2A2T6D0_9BURK</name>
<dbReference type="RefSeq" id="WP_095542384.1">
    <property type="nucleotide sequence ID" value="NZ_NSJC01000007.1"/>
</dbReference>
<gene>
    <name evidence="2" type="ORF">CLI92_06225</name>
</gene>
<organism evidence="2 3">
    <name type="scientific">Vandammella animalimorsus</name>
    <dbReference type="NCBI Taxonomy" id="2029117"/>
    <lineage>
        <taxon>Bacteria</taxon>
        <taxon>Pseudomonadati</taxon>
        <taxon>Pseudomonadota</taxon>
        <taxon>Betaproteobacteria</taxon>
        <taxon>Burkholderiales</taxon>
        <taxon>Comamonadaceae</taxon>
        <taxon>Vandammella</taxon>
    </lineage>
</organism>
<evidence type="ECO:0000313" key="2">
    <source>
        <dbReference type="EMBL" id="PAX17138.1"/>
    </source>
</evidence>
<accession>A0A2A2T6D0</accession>
<proteinExistence type="predicted"/>
<reference evidence="2 3" key="1">
    <citation type="submission" date="2017-08" db="EMBL/GenBank/DDBJ databases">
        <title>WGS of Clinical strains of the CDC Group NO-1 linked to zoonotic infections in humans.</title>
        <authorList>
            <person name="Bernier A.-M."/>
            <person name="Bernard K."/>
        </authorList>
    </citation>
    <scope>NUCLEOTIDE SEQUENCE [LARGE SCALE GENOMIC DNA]</scope>
    <source>
        <strain evidence="2 3">NML91-0035</strain>
    </source>
</reference>
<evidence type="ECO:0000313" key="3">
    <source>
        <dbReference type="Proteomes" id="UP000217780"/>
    </source>
</evidence>
<sequence>MAKKQSNIVKQTLDLSHMPQPSAEQKARMDAIAGMPEDHIDYTDAPHLPDAVWLKAAATLPGNKKQITLRIDADVLDFFKHGGARYQSRINAVLRSYVQAHKAQQQMHGGTP</sequence>
<protein>
    <recommendedName>
        <fullName evidence="4">3-oxoacyl-ACP synthase</fullName>
    </recommendedName>
</protein>
<feature type="compositionally biased region" description="Polar residues" evidence="1">
    <location>
        <begin position="1"/>
        <end position="14"/>
    </location>
</feature>
<dbReference type="InterPro" id="IPR025528">
    <property type="entry name" value="BrnA_antitoxin"/>
</dbReference>
<dbReference type="EMBL" id="NTBI01000004">
    <property type="protein sequence ID" value="PAX17138.1"/>
    <property type="molecule type" value="Genomic_DNA"/>
</dbReference>
<dbReference type="GeneID" id="93874598"/>
<comment type="caution">
    <text evidence="2">The sequence shown here is derived from an EMBL/GenBank/DDBJ whole genome shotgun (WGS) entry which is preliminary data.</text>
</comment>
<evidence type="ECO:0000256" key="1">
    <source>
        <dbReference type="SAM" id="MobiDB-lite"/>
    </source>
</evidence>
<dbReference type="Proteomes" id="UP000217780">
    <property type="component" value="Unassembled WGS sequence"/>
</dbReference>